<dbReference type="Pfam" id="PF18701">
    <property type="entry name" value="DUF5641"/>
    <property type="match status" value="1"/>
</dbReference>
<dbReference type="PANTHER" id="PTHR47331">
    <property type="entry name" value="PHD-TYPE DOMAIN-CONTAINING PROTEIN"/>
    <property type="match status" value="1"/>
</dbReference>
<protein>
    <recommendedName>
        <fullName evidence="1">Integrase catalytic domain-containing protein</fullName>
    </recommendedName>
</protein>
<accession>A0ABM1YJW3</accession>
<dbReference type="Gene3D" id="3.30.420.10">
    <property type="entry name" value="Ribonuclease H-like superfamily/Ribonuclease H"/>
    <property type="match status" value="1"/>
</dbReference>
<dbReference type="PANTHER" id="PTHR47331:SF1">
    <property type="entry name" value="GAG-LIKE PROTEIN"/>
    <property type="match status" value="1"/>
</dbReference>
<keyword evidence="3" id="KW-1185">Reference proteome</keyword>
<dbReference type="SUPFAM" id="SSF53098">
    <property type="entry name" value="Ribonuclease H-like"/>
    <property type="match status" value="1"/>
</dbReference>
<dbReference type="RefSeq" id="XP_062709348.1">
    <property type="nucleotide sequence ID" value="XM_062853364.1"/>
</dbReference>
<evidence type="ECO:0000259" key="1">
    <source>
        <dbReference type="PROSITE" id="PS50994"/>
    </source>
</evidence>
<name>A0ABM1YJW3_AEDAL</name>
<sequence length="272" mass="30674">MVSDLTTQGFLAALKRFVARRGKPAMIMCDNGTNFVGARRELDELATLFKNQHSQQSIAGDAADIGIEFKFIPVKSPNFGGLWEAAVKSMKQHLRKTIGLKSITPEELNTVFAQVEACLNSRPITQMSSDPSDLSVLTPGHFLVQRPLTAVAEPLLRDVPENRLSRWQQVQNFVQRIWSRWSTQYLSDLHNRTKWTQRRNNLFIGTMVLIKEDNLPPLRWLLGRVTHIHPGADGNVRVVTIRTKDGSIVRAVSKLCILPFKENEEPQPAGEN</sequence>
<feature type="domain" description="Integrase catalytic" evidence="1">
    <location>
        <begin position="1"/>
        <end position="147"/>
    </location>
</feature>
<evidence type="ECO:0000313" key="3">
    <source>
        <dbReference type="Proteomes" id="UP000069940"/>
    </source>
</evidence>
<reference evidence="2" key="2">
    <citation type="submission" date="2025-05" db="UniProtKB">
        <authorList>
            <consortium name="EnsemblMetazoa"/>
        </authorList>
    </citation>
    <scope>IDENTIFICATION</scope>
    <source>
        <strain evidence="2">Foshan</strain>
    </source>
</reference>
<dbReference type="PROSITE" id="PS50994">
    <property type="entry name" value="INTEGRASE"/>
    <property type="match status" value="1"/>
</dbReference>
<dbReference type="InterPro" id="IPR040676">
    <property type="entry name" value="DUF5641"/>
</dbReference>
<dbReference type="InterPro" id="IPR012337">
    <property type="entry name" value="RNaseH-like_sf"/>
</dbReference>
<reference evidence="3" key="1">
    <citation type="journal article" date="2015" name="Proc. Natl. Acad. Sci. U.S.A.">
        <title>Genome sequence of the Asian Tiger mosquito, Aedes albopictus, reveals insights into its biology, genetics, and evolution.</title>
        <authorList>
            <person name="Chen X.G."/>
            <person name="Jiang X."/>
            <person name="Gu J."/>
            <person name="Xu M."/>
            <person name="Wu Y."/>
            <person name="Deng Y."/>
            <person name="Zhang C."/>
            <person name="Bonizzoni M."/>
            <person name="Dermauw W."/>
            <person name="Vontas J."/>
            <person name="Armbruster P."/>
            <person name="Huang X."/>
            <person name="Yang Y."/>
            <person name="Zhang H."/>
            <person name="He W."/>
            <person name="Peng H."/>
            <person name="Liu Y."/>
            <person name="Wu K."/>
            <person name="Chen J."/>
            <person name="Lirakis M."/>
            <person name="Topalis P."/>
            <person name="Van Leeuwen T."/>
            <person name="Hall A.B."/>
            <person name="Jiang X."/>
            <person name="Thorpe C."/>
            <person name="Mueller R.L."/>
            <person name="Sun C."/>
            <person name="Waterhouse R.M."/>
            <person name="Yan G."/>
            <person name="Tu Z.J."/>
            <person name="Fang X."/>
            <person name="James A.A."/>
        </authorList>
    </citation>
    <scope>NUCLEOTIDE SEQUENCE [LARGE SCALE GENOMIC DNA]</scope>
    <source>
        <strain evidence="3">Foshan</strain>
    </source>
</reference>
<dbReference type="InterPro" id="IPR001584">
    <property type="entry name" value="Integrase_cat-core"/>
</dbReference>
<dbReference type="EnsemblMetazoa" id="AALFPA23_009838.R13611">
    <property type="protein sequence ID" value="AALFPA23_009838.P13611"/>
    <property type="gene ID" value="AALFPA23_009838"/>
</dbReference>
<dbReference type="GeneID" id="134288449"/>
<dbReference type="Proteomes" id="UP000069940">
    <property type="component" value="Unassembled WGS sequence"/>
</dbReference>
<dbReference type="InterPro" id="IPR036397">
    <property type="entry name" value="RNaseH_sf"/>
</dbReference>
<organism evidence="2 3">
    <name type="scientific">Aedes albopictus</name>
    <name type="common">Asian tiger mosquito</name>
    <name type="synonym">Stegomyia albopicta</name>
    <dbReference type="NCBI Taxonomy" id="7160"/>
    <lineage>
        <taxon>Eukaryota</taxon>
        <taxon>Metazoa</taxon>
        <taxon>Ecdysozoa</taxon>
        <taxon>Arthropoda</taxon>
        <taxon>Hexapoda</taxon>
        <taxon>Insecta</taxon>
        <taxon>Pterygota</taxon>
        <taxon>Neoptera</taxon>
        <taxon>Endopterygota</taxon>
        <taxon>Diptera</taxon>
        <taxon>Nematocera</taxon>
        <taxon>Culicoidea</taxon>
        <taxon>Culicidae</taxon>
        <taxon>Culicinae</taxon>
        <taxon>Aedini</taxon>
        <taxon>Aedes</taxon>
        <taxon>Stegomyia</taxon>
    </lineage>
</organism>
<evidence type="ECO:0000313" key="2">
    <source>
        <dbReference type="EnsemblMetazoa" id="AALFPA23_009838.P13611"/>
    </source>
</evidence>
<proteinExistence type="predicted"/>